<organism evidence="9 10">
    <name type="scientific">Eikenella longinqua</name>
    <dbReference type="NCBI Taxonomy" id="1795827"/>
    <lineage>
        <taxon>Bacteria</taxon>
        <taxon>Pseudomonadati</taxon>
        <taxon>Pseudomonadota</taxon>
        <taxon>Betaproteobacteria</taxon>
        <taxon>Neisseriales</taxon>
        <taxon>Neisseriaceae</taxon>
        <taxon>Eikenella</taxon>
    </lineage>
</organism>
<keyword evidence="10" id="KW-1185">Reference proteome</keyword>
<dbReference type="PANTHER" id="PTHR11054">
    <property type="entry name" value="6-PHOSPHOGLUCONOLACTONASE"/>
    <property type="match status" value="1"/>
</dbReference>
<evidence type="ECO:0000313" key="9">
    <source>
        <dbReference type="EMBL" id="OAM30021.1"/>
    </source>
</evidence>
<comment type="caution">
    <text evidence="9">The sequence shown here is derived from an EMBL/GenBank/DDBJ whole genome shotgun (WGS) entry which is preliminary data.</text>
</comment>
<evidence type="ECO:0000256" key="5">
    <source>
        <dbReference type="ARBA" id="ARBA00013198"/>
    </source>
</evidence>
<dbReference type="UniPathway" id="UPA00115">
    <property type="reaction ID" value="UER00409"/>
</dbReference>
<dbReference type="SUPFAM" id="SSF100950">
    <property type="entry name" value="NagB/RpiA/CoA transferase-like"/>
    <property type="match status" value="1"/>
</dbReference>
<dbReference type="InterPro" id="IPR039104">
    <property type="entry name" value="6PGL"/>
</dbReference>
<dbReference type="AlphaFoldDB" id="A0A1A9RZP0"/>
<dbReference type="Gene3D" id="3.40.50.1360">
    <property type="match status" value="1"/>
</dbReference>
<dbReference type="RefSeq" id="WP_067590990.1">
    <property type="nucleotide sequence ID" value="NZ_LXSL01000013.1"/>
</dbReference>
<comment type="function">
    <text evidence="2 7">Hydrolysis of 6-phosphogluconolactone to 6-phosphogluconate.</text>
</comment>
<dbReference type="InterPro" id="IPR005900">
    <property type="entry name" value="6-phosphogluconolactonase_DevB"/>
</dbReference>
<dbReference type="PANTHER" id="PTHR11054:SF0">
    <property type="entry name" value="6-PHOSPHOGLUCONOLACTONASE"/>
    <property type="match status" value="1"/>
</dbReference>
<evidence type="ECO:0000259" key="8">
    <source>
        <dbReference type="Pfam" id="PF01182"/>
    </source>
</evidence>
<feature type="domain" description="Glucosamine/galactosamine-6-phosphate isomerase" evidence="8">
    <location>
        <begin position="13"/>
        <end position="219"/>
    </location>
</feature>
<evidence type="ECO:0000256" key="1">
    <source>
        <dbReference type="ARBA" id="ARBA00000832"/>
    </source>
</evidence>
<dbReference type="GO" id="GO:0017057">
    <property type="term" value="F:6-phosphogluconolactonase activity"/>
    <property type="evidence" value="ECO:0007669"/>
    <property type="project" value="UniProtKB-UniRule"/>
</dbReference>
<evidence type="ECO:0000256" key="4">
    <source>
        <dbReference type="ARBA" id="ARBA00010662"/>
    </source>
</evidence>
<comment type="catalytic activity">
    <reaction evidence="1 7">
        <text>6-phospho-D-glucono-1,5-lactone + H2O = 6-phospho-D-gluconate + H(+)</text>
        <dbReference type="Rhea" id="RHEA:12556"/>
        <dbReference type="ChEBI" id="CHEBI:15377"/>
        <dbReference type="ChEBI" id="CHEBI:15378"/>
        <dbReference type="ChEBI" id="CHEBI:57955"/>
        <dbReference type="ChEBI" id="CHEBI:58759"/>
        <dbReference type="EC" id="3.1.1.31"/>
    </reaction>
</comment>
<proteinExistence type="inferred from homology"/>
<dbReference type="Proteomes" id="UP000077885">
    <property type="component" value="Unassembled WGS sequence"/>
</dbReference>
<dbReference type="InterPro" id="IPR006148">
    <property type="entry name" value="Glc/Gal-6P_isomerase"/>
</dbReference>
<gene>
    <name evidence="7" type="primary">pgl</name>
    <name evidence="9" type="ORF">A7P95_03095</name>
</gene>
<dbReference type="GO" id="GO:0006098">
    <property type="term" value="P:pentose-phosphate shunt"/>
    <property type="evidence" value="ECO:0007669"/>
    <property type="project" value="UniProtKB-UniPathway"/>
</dbReference>
<evidence type="ECO:0000256" key="6">
    <source>
        <dbReference type="ARBA" id="ARBA00020337"/>
    </source>
</evidence>
<dbReference type="EC" id="3.1.1.31" evidence="5 7"/>
<evidence type="ECO:0000313" key="10">
    <source>
        <dbReference type="Proteomes" id="UP000077885"/>
    </source>
</evidence>
<evidence type="ECO:0000256" key="3">
    <source>
        <dbReference type="ARBA" id="ARBA00004961"/>
    </source>
</evidence>
<reference evidence="10" key="1">
    <citation type="submission" date="2016-05" db="EMBL/GenBank/DDBJ databases">
        <title>Draft genome of Corynebacterium afermentans subsp. afermentans LCDC 88199T.</title>
        <authorList>
            <person name="Bernier A.-M."/>
            <person name="Bernard K."/>
        </authorList>
    </citation>
    <scope>NUCLEOTIDE SEQUENCE [LARGE SCALE GENOMIC DNA]</scope>
    <source>
        <strain evidence="10">NML02-A-017</strain>
    </source>
</reference>
<dbReference type="GO" id="GO:0005975">
    <property type="term" value="P:carbohydrate metabolic process"/>
    <property type="evidence" value="ECO:0007669"/>
    <property type="project" value="UniProtKB-UniRule"/>
</dbReference>
<comment type="similarity">
    <text evidence="4 7">Belongs to the glucosamine/galactosamine-6-phosphate isomerase family. 6-phosphogluconolactonase subfamily.</text>
</comment>
<name>A0A1A9RZP0_9NEIS</name>
<dbReference type="InterPro" id="IPR037171">
    <property type="entry name" value="NagB/RpiA_transferase-like"/>
</dbReference>
<dbReference type="NCBIfam" id="TIGR01198">
    <property type="entry name" value="pgl"/>
    <property type="match status" value="1"/>
</dbReference>
<dbReference type="OrthoDB" id="9810967at2"/>
<dbReference type="STRING" id="1795827.A7P95_03095"/>
<keyword evidence="7" id="KW-0378">Hydrolase</keyword>
<dbReference type="EMBL" id="LXSL01000013">
    <property type="protein sequence ID" value="OAM30021.1"/>
    <property type="molecule type" value="Genomic_DNA"/>
</dbReference>
<dbReference type="CDD" id="cd01400">
    <property type="entry name" value="6PGL"/>
    <property type="match status" value="1"/>
</dbReference>
<dbReference type="Pfam" id="PF01182">
    <property type="entry name" value="Glucosamine_iso"/>
    <property type="match status" value="1"/>
</dbReference>
<accession>A0A1A9RZP0</accession>
<evidence type="ECO:0000256" key="7">
    <source>
        <dbReference type="RuleBase" id="RU365095"/>
    </source>
</evidence>
<protein>
    <recommendedName>
        <fullName evidence="6 7">6-phosphogluconolactonase</fullName>
        <shortName evidence="7">6PGL</shortName>
        <ecNumber evidence="5 7">3.1.1.31</ecNumber>
    </recommendedName>
</protein>
<comment type="pathway">
    <text evidence="3 7">Carbohydrate degradation; pentose phosphate pathway; D-ribulose 5-phosphate from D-glucose 6-phosphate (oxidative stage): step 2/3.</text>
</comment>
<evidence type="ECO:0000256" key="2">
    <source>
        <dbReference type="ARBA" id="ARBA00002681"/>
    </source>
</evidence>
<sequence length="237" mass="24864">MTSPFLTWHTFPTPAAQAAALAQAVAGCLWQCLRTQGRAVLAVSGGRSPVAFFEALAQQALDWPNVTVTLVDERLVPPAHADSNAALVRRHLLAQAAAEARFLPLVDEQSDTAHPAAALAAAEARFPAPDIAVLGMGADGHTASLFPQAPQLAEAVSPAYGAKLAHTSPITAAHERIGMSLNALAAVPHLFVSIQGAEKRAVLEQAAANPLSFPIGLLLQRLQDTSHPEKCHAYYAD</sequence>